<keyword evidence="1" id="KW-0812">Transmembrane</keyword>
<dbReference type="AlphaFoldDB" id="A0A8D9EXM2"/>
<feature type="transmembrane region" description="Helical" evidence="1">
    <location>
        <begin position="82"/>
        <end position="104"/>
    </location>
</feature>
<evidence type="ECO:0000313" key="2">
    <source>
        <dbReference type="EMBL" id="CAG6769437.1"/>
    </source>
</evidence>
<sequence>MFKWEHAHRYRYSLSDGISFNLTSKPVSSEEYFYDLLSDILVCLHFFSKEVFGFISVFLICSCLVSCLRVKGLFSLIPVELTYYILFYLVYFYFIVYIQLFYLFF</sequence>
<name>A0A8D9EXM2_9HEMI</name>
<protein>
    <submittedName>
        <fullName evidence="2">Uncharacterized protein</fullName>
    </submittedName>
</protein>
<dbReference type="EMBL" id="HBUF01578930">
    <property type="protein sequence ID" value="CAG6769437.1"/>
    <property type="molecule type" value="Transcribed_RNA"/>
</dbReference>
<keyword evidence="1" id="KW-1133">Transmembrane helix</keyword>
<reference evidence="2" key="1">
    <citation type="submission" date="2021-05" db="EMBL/GenBank/DDBJ databases">
        <authorList>
            <person name="Alioto T."/>
            <person name="Alioto T."/>
            <person name="Gomez Garrido J."/>
        </authorList>
    </citation>
    <scope>NUCLEOTIDE SEQUENCE</scope>
</reference>
<keyword evidence="1" id="KW-0472">Membrane</keyword>
<evidence type="ECO:0000256" key="1">
    <source>
        <dbReference type="SAM" id="Phobius"/>
    </source>
</evidence>
<proteinExistence type="predicted"/>
<organism evidence="2">
    <name type="scientific">Cacopsylla melanoneura</name>
    <dbReference type="NCBI Taxonomy" id="428564"/>
    <lineage>
        <taxon>Eukaryota</taxon>
        <taxon>Metazoa</taxon>
        <taxon>Ecdysozoa</taxon>
        <taxon>Arthropoda</taxon>
        <taxon>Hexapoda</taxon>
        <taxon>Insecta</taxon>
        <taxon>Pterygota</taxon>
        <taxon>Neoptera</taxon>
        <taxon>Paraneoptera</taxon>
        <taxon>Hemiptera</taxon>
        <taxon>Sternorrhyncha</taxon>
        <taxon>Psylloidea</taxon>
        <taxon>Psyllidae</taxon>
        <taxon>Psyllinae</taxon>
        <taxon>Cacopsylla</taxon>
    </lineage>
</organism>
<accession>A0A8D9EXM2</accession>
<feature type="transmembrane region" description="Helical" evidence="1">
    <location>
        <begin position="51"/>
        <end position="70"/>
    </location>
</feature>